<dbReference type="Gene3D" id="3.90.1680.10">
    <property type="entry name" value="SOS response associated peptidase-like"/>
    <property type="match status" value="1"/>
</dbReference>
<evidence type="ECO:0000256" key="1">
    <source>
        <dbReference type="ARBA" id="ARBA00008136"/>
    </source>
</evidence>
<evidence type="ECO:0000313" key="10">
    <source>
        <dbReference type="Proteomes" id="UP000643403"/>
    </source>
</evidence>
<keyword evidence="4 8" id="KW-0378">Hydrolase</keyword>
<reference evidence="10" key="1">
    <citation type="journal article" date="2019" name="Int. J. Syst. Evol. Microbiol.">
        <title>The Global Catalogue of Microorganisms (GCM) 10K type strain sequencing project: providing services to taxonomists for standard genome sequencing and annotation.</title>
        <authorList>
            <consortium name="The Broad Institute Genomics Platform"/>
            <consortium name="The Broad Institute Genome Sequencing Center for Infectious Disease"/>
            <person name="Wu L."/>
            <person name="Ma J."/>
        </authorList>
    </citation>
    <scope>NUCLEOTIDE SEQUENCE [LARGE SCALE GENOMIC DNA]</scope>
    <source>
        <strain evidence="10">KCTC 22558</strain>
    </source>
</reference>
<keyword evidence="2 8" id="KW-0645">Protease</keyword>
<gene>
    <name evidence="9" type="ORF">GCM10008101_12380</name>
</gene>
<dbReference type="Proteomes" id="UP000643403">
    <property type="component" value="Unassembled WGS sequence"/>
</dbReference>
<evidence type="ECO:0000256" key="5">
    <source>
        <dbReference type="ARBA" id="ARBA00023124"/>
    </source>
</evidence>
<dbReference type="Pfam" id="PF02586">
    <property type="entry name" value="SRAP"/>
    <property type="match status" value="1"/>
</dbReference>
<keyword evidence="3" id="KW-0227">DNA damage</keyword>
<dbReference type="PANTHER" id="PTHR13604">
    <property type="entry name" value="DC12-RELATED"/>
    <property type="match status" value="1"/>
</dbReference>
<keyword evidence="5" id="KW-0190">Covalent protein-DNA linkage</keyword>
<protein>
    <recommendedName>
        <fullName evidence="8">Abasic site processing protein</fullName>
        <ecNumber evidence="8">3.4.-.-</ecNumber>
    </recommendedName>
</protein>
<organism evidence="9 10">
    <name type="scientific">Cognatilysobacter xinjiangensis</name>
    <dbReference type="NCBI Taxonomy" id="546892"/>
    <lineage>
        <taxon>Bacteria</taxon>
        <taxon>Pseudomonadati</taxon>
        <taxon>Pseudomonadota</taxon>
        <taxon>Gammaproteobacteria</taxon>
        <taxon>Lysobacterales</taxon>
        <taxon>Lysobacteraceae</taxon>
        <taxon>Cognatilysobacter</taxon>
    </lineage>
</organism>
<sequence length="226" mass="24469">MCGRDTLKATWAEVRAAAAAFPIETPAEDPPATYNRAPTQRGWAVVPTGEGGRVLPMRWGLLPPWAKDTRLAYSTINARLDGVATKPAFRSAWKSRRCLVPSSGYYEWQPVAGGKQPYFIHPVDAPVMFFAGLYEARPDGAGGELLTYSIITREADPGLVAIHDRMPLVLPADVFHDWLHGGPDEAMSIAIAAPEAAVEAYPVDRAVGNVRNDRPDLVARIALPAA</sequence>
<proteinExistence type="inferred from homology"/>
<evidence type="ECO:0000256" key="3">
    <source>
        <dbReference type="ARBA" id="ARBA00022763"/>
    </source>
</evidence>
<evidence type="ECO:0000256" key="6">
    <source>
        <dbReference type="ARBA" id="ARBA00023125"/>
    </source>
</evidence>
<comment type="similarity">
    <text evidence="1 8">Belongs to the SOS response-associated peptidase family.</text>
</comment>
<dbReference type="RefSeq" id="WP_268244859.1">
    <property type="nucleotide sequence ID" value="NZ_BMXY01000001.1"/>
</dbReference>
<dbReference type="InterPro" id="IPR036590">
    <property type="entry name" value="SRAP-like"/>
</dbReference>
<dbReference type="InterPro" id="IPR003738">
    <property type="entry name" value="SRAP"/>
</dbReference>
<accession>A0ABQ3BWT2</accession>
<evidence type="ECO:0000256" key="8">
    <source>
        <dbReference type="RuleBase" id="RU364100"/>
    </source>
</evidence>
<dbReference type="EC" id="3.4.-.-" evidence="8"/>
<keyword evidence="7" id="KW-0456">Lyase</keyword>
<name>A0ABQ3BWT2_9GAMM</name>
<dbReference type="EMBL" id="BMXY01000001">
    <property type="protein sequence ID" value="GGZ60069.1"/>
    <property type="molecule type" value="Genomic_DNA"/>
</dbReference>
<keyword evidence="6" id="KW-0238">DNA-binding</keyword>
<dbReference type="SUPFAM" id="SSF143081">
    <property type="entry name" value="BB1717-like"/>
    <property type="match status" value="1"/>
</dbReference>
<evidence type="ECO:0000256" key="2">
    <source>
        <dbReference type="ARBA" id="ARBA00022670"/>
    </source>
</evidence>
<evidence type="ECO:0000256" key="4">
    <source>
        <dbReference type="ARBA" id="ARBA00022801"/>
    </source>
</evidence>
<dbReference type="PANTHER" id="PTHR13604:SF0">
    <property type="entry name" value="ABASIC SITE PROCESSING PROTEIN HMCES"/>
    <property type="match status" value="1"/>
</dbReference>
<evidence type="ECO:0000313" key="9">
    <source>
        <dbReference type="EMBL" id="GGZ60069.1"/>
    </source>
</evidence>
<evidence type="ECO:0000256" key="7">
    <source>
        <dbReference type="ARBA" id="ARBA00023239"/>
    </source>
</evidence>
<comment type="caution">
    <text evidence="9">The sequence shown here is derived from an EMBL/GenBank/DDBJ whole genome shotgun (WGS) entry which is preliminary data.</text>
</comment>
<keyword evidence="10" id="KW-1185">Reference proteome</keyword>